<proteinExistence type="predicted"/>
<dbReference type="AlphaFoldDB" id="A0A9Q0S5H5"/>
<accession>A0A9Q0S5H5</accession>
<protein>
    <submittedName>
        <fullName evidence="1">Uncharacterized protein</fullName>
    </submittedName>
</protein>
<dbReference type="InterPro" id="IPR036638">
    <property type="entry name" value="HLH_DNA-bd_sf"/>
</dbReference>
<dbReference type="Gene3D" id="4.10.280.10">
    <property type="entry name" value="Helix-loop-helix DNA-binding domain"/>
    <property type="match status" value="1"/>
</dbReference>
<evidence type="ECO:0000313" key="1">
    <source>
        <dbReference type="EMBL" id="KAJ6644170.1"/>
    </source>
</evidence>
<dbReference type="Proteomes" id="UP001151699">
    <property type="component" value="Chromosome B"/>
</dbReference>
<gene>
    <name evidence="1" type="ORF">Bhyg_09136</name>
</gene>
<dbReference type="GO" id="GO:0046983">
    <property type="term" value="F:protein dimerization activity"/>
    <property type="evidence" value="ECO:0007669"/>
    <property type="project" value="InterPro"/>
</dbReference>
<name>A0A9Q0S5H5_9DIPT</name>
<comment type="caution">
    <text evidence="1">The sequence shown here is derived from an EMBL/GenBank/DDBJ whole genome shotgun (WGS) entry which is preliminary data.</text>
</comment>
<dbReference type="EMBL" id="WJQU01000002">
    <property type="protein sequence ID" value="KAJ6644170.1"/>
    <property type="molecule type" value="Genomic_DNA"/>
</dbReference>
<sequence>MQNNSSTAEYMNMENAQEFVLLNGTKISLSWLQEYFKPRLKISLVPSADLESSPDSIVPYSRETHTRQSTDKVSRHRVNRTIRSIGSYEKTNRLNPSVSEVVKAFVKLARKCRTHVHWFQPKSRLEILNMAMAVIEHLEQTNS</sequence>
<organism evidence="1 2">
    <name type="scientific">Pseudolycoriella hygida</name>
    <dbReference type="NCBI Taxonomy" id="35572"/>
    <lineage>
        <taxon>Eukaryota</taxon>
        <taxon>Metazoa</taxon>
        <taxon>Ecdysozoa</taxon>
        <taxon>Arthropoda</taxon>
        <taxon>Hexapoda</taxon>
        <taxon>Insecta</taxon>
        <taxon>Pterygota</taxon>
        <taxon>Neoptera</taxon>
        <taxon>Endopterygota</taxon>
        <taxon>Diptera</taxon>
        <taxon>Nematocera</taxon>
        <taxon>Sciaroidea</taxon>
        <taxon>Sciaridae</taxon>
        <taxon>Pseudolycoriella</taxon>
    </lineage>
</organism>
<keyword evidence="2" id="KW-1185">Reference proteome</keyword>
<reference evidence="1" key="1">
    <citation type="submission" date="2022-07" db="EMBL/GenBank/DDBJ databases">
        <authorList>
            <person name="Trinca V."/>
            <person name="Uliana J.V.C."/>
            <person name="Torres T.T."/>
            <person name="Ward R.J."/>
            <person name="Monesi N."/>
        </authorList>
    </citation>
    <scope>NUCLEOTIDE SEQUENCE</scope>
    <source>
        <strain evidence="1">HSMRA1968</strain>
        <tissue evidence="1">Whole embryos</tissue>
    </source>
</reference>
<evidence type="ECO:0000313" key="2">
    <source>
        <dbReference type="Proteomes" id="UP001151699"/>
    </source>
</evidence>